<dbReference type="Gene3D" id="3.50.50.60">
    <property type="entry name" value="FAD/NAD(P)-binding domain"/>
    <property type="match status" value="2"/>
</dbReference>
<keyword evidence="5" id="KW-0560">Oxidoreductase</keyword>
<accession>A0A178D8V7</accession>
<dbReference type="Pfam" id="PF00743">
    <property type="entry name" value="FMO-like"/>
    <property type="match status" value="1"/>
</dbReference>
<evidence type="ECO:0000256" key="3">
    <source>
        <dbReference type="ARBA" id="ARBA00022630"/>
    </source>
</evidence>
<evidence type="ECO:0000256" key="6">
    <source>
        <dbReference type="SAM" id="MobiDB-lite"/>
    </source>
</evidence>
<keyword evidence="3" id="KW-0285">Flavoprotein</keyword>
<dbReference type="PANTHER" id="PTHR42877:SF2">
    <property type="entry name" value="FAD_NAD(P)-BINDING DOMAIN-CONTAINING PROTEIN"/>
    <property type="match status" value="1"/>
</dbReference>
<gene>
    <name evidence="7" type="ORF">AYO20_02638</name>
</gene>
<dbReference type="GO" id="GO:0050661">
    <property type="term" value="F:NADP binding"/>
    <property type="evidence" value="ECO:0007669"/>
    <property type="project" value="InterPro"/>
</dbReference>
<comment type="similarity">
    <text evidence="2">Belongs to the FAD-binding monooxygenase family.</text>
</comment>
<name>A0A178D8V7_9EURO</name>
<dbReference type="Proteomes" id="UP000185904">
    <property type="component" value="Unassembled WGS sequence"/>
</dbReference>
<evidence type="ECO:0000256" key="1">
    <source>
        <dbReference type="ARBA" id="ARBA00001974"/>
    </source>
</evidence>
<evidence type="ECO:0000313" key="7">
    <source>
        <dbReference type="EMBL" id="OAL38186.1"/>
    </source>
</evidence>
<feature type="region of interest" description="Disordered" evidence="6">
    <location>
        <begin position="243"/>
        <end position="267"/>
    </location>
</feature>
<protein>
    <recommendedName>
        <fullName evidence="9">Sterigmatocystin biosynthesis monooxygenase stcW</fullName>
    </recommendedName>
</protein>
<evidence type="ECO:0000256" key="4">
    <source>
        <dbReference type="ARBA" id="ARBA00022827"/>
    </source>
</evidence>
<reference evidence="7 8" key="1">
    <citation type="submission" date="2016-03" db="EMBL/GenBank/DDBJ databases">
        <title>The draft genome sequence of Fonsecaea nubica causative agent of cutaneous subcutaneous infection in human host.</title>
        <authorList>
            <person name="Costa F."/>
            <person name="Sybren D.H."/>
            <person name="Raittz R.T."/>
            <person name="Weiss V.A."/>
            <person name="Leao A.C."/>
            <person name="Gomes R."/>
            <person name="De Souza E.M."/>
            <person name="Pedrosa F.O."/>
            <person name="Steffens M.B."/>
            <person name="Bombassaro A."/>
            <person name="Tadra-Sfeir M.Z."/>
            <person name="Moreno L.F."/>
            <person name="Najafzadeh M.J."/>
            <person name="Felipe M.S."/>
            <person name="Teixeira M."/>
            <person name="Sun J."/>
            <person name="Xi L."/>
            <person name="Castro M.A."/>
            <person name="Vicente V.A."/>
        </authorList>
    </citation>
    <scope>NUCLEOTIDE SEQUENCE [LARGE SCALE GENOMIC DNA]</scope>
    <source>
        <strain evidence="7 8">CBS 269.64</strain>
    </source>
</reference>
<dbReference type="PANTHER" id="PTHR42877">
    <property type="entry name" value="L-ORNITHINE N(5)-MONOOXYGENASE-RELATED"/>
    <property type="match status" value="1"/>
</dbReference>
<dbReference type="GO" id="GO:0050660">
    <property type="term" value="F:flavin adenine dinucleotide binding"/>
    <property type="evidence" value="ECO:0007669"/>
    <property type="project" value="InterPro"/>
</dbReference>
<dbReference type="SUPFAM" id="SSF51905">
    <property type="entry name" value="FAD/NAD(P)-binding domain"/>
    <property type="match status" value="3"/>
</dbReference>
<feature type="compositionally biased region" description="Acidic residues" evidence="6">
    <location>
        <begin position="250"/>
        <end position="261"/>
    </location>
</feature>
<dbReference type="OrthoDB" id="74360at2759"/>
<dbReference type="InterPro" id="IPR020946">
    <property type="entry name" value="Flavin_mOase-like"/>
</dbReference>
<evidence type="ECO:0000256" key="5">
    <source>
        <dbReference type="ARBA" id="ARBA00023002"/>
    </source>
</evidence>
<dbReference type="AlphaFoldDB" id="A0A178D8V7"/>
<keyword evidence="8" id="KW-1185">Reference proteome</keyword>
<proteinExistence type="inferred from homology"/>
<evidence type="ECO:0000256" key="2">
    <source>
        <dbReference type="ARBA" id="ARBA00010139"/>
    </source>
</evidence>
<dbReference type="RefSeq" id="XP_022503198.1">
    <property type="nucleotide sequence ID" value="XM_022640942.1"/>
</dbReference>
<dbReference type="EMBL" id="LVCJ01000011">
    <property type="protein sequence ID" value="OAL38186.1"/>
    <property type="molecule type" value="Genomic_DNA"/>
</dbReference>
<comment type="cofactor">
    <cofactor evidence="1">
        <name>FAD</name>
        <dbReference type="ChEBI" id="CHEBI:57692"/>
    </cofactor>
</comment>
<evidence type="ECO:0000313" key="8">
    <source>
        <dbReference type="Proteomes" id="UP000185904"/>
    </source>
</evidence>
<dbReference type="InterPro" id="IPR036188">
    <property type="entry name" value="FAD/NAD-bd_sf"/>
</dbReference>
<dbReference type="InterPro" id="IPR051209">
    <property type="entry name" value="FAD-bind_Monooxygenase_sf"/>
</dbReference>
<evidence type="ECO:0008006" key="9">
    <source>
        <dbReference type="Google" id="ProtNLM"/>
    </source>
</evidence>
<dbReference type="GO" id="GO:0004499">
    <property type="term" value="F:N,N-dimethylaniline monooxygenase activity"/>
    <property type="evidence" value="ECO:0007669"/>
    <property type="project" value="InterPro"/>
</dbReference>
<dbReference type="GeneID" id="34586061"/>
<sequence length="598" mass="67951">MVSPERLKEVWVPLSDEYSYKKRKLRVATIGAGFSGLIFAHKIQHEQPELQEFVDHVIFEANDDVGGTWKANTYPGVQCDVPAHIYAFPFDPNPDWSKFYADGPEILEYIQRTVKKWNLNRDIQFNTRVVALEWLEEEGKWKIRVRKDGQEERDEFADVLVSAQGFLSQWKWPDIPGIETFKGHKVHSAAWDHSFDYSHKRIGIIGNGSSAIQILPQMAKLPGTQVVSFQRGATWITQSLGEALGVGDDGQPDDEGVEDQEMTNGDEGVDMTEVGEEVGSKFNPGYTKADKRRFRNPAKHKAYRKMLQHGMNKGFRLFRKGSVQNAKSTEVTVERMRAALNNNPELCEKLIPNWTLGCRRLTPGEGYLESFLLPTVSLEKSSIARITETGIETESGTHYDLDVIVCATGFDVSHIPHYPVTGRNGMTLAEKWKDEPESYLSVACPDFPNYFIFTGPNATVGHGTLITSMTWTAEYIVKWLHKIAGEDIHSAAPRQDATDEFVTYGDEIQQTLTWTGACKSWYKKNRVDGRVTATWPGSALLYREVILREIRGEDWDVRYRSRNRWRGILGNGFTRLEIDAEEKEQHGESVDLAFYVAR</sequence>
<keyword evidence="4" id="KW-0274">FAD</keyword>
<comment type="caution">
    <text evidence="7">The sequence shown here is derived from an EMBL/GenBank/DDBJ whole genome shotgun (WGS) entry which is preliminary data.</text>
</comment>
<organism evidence="7 8">
    <name type="scientific">Fonsecaea nubica</name>
    <dbReference type="NCBI Taxonomy" id="856822"/>
    <lineage>
        <taxon>Eukaryota</taxon>
        <taxon>Fungi</taxon>
        <taxon>Dikarya</taxon>
        <taxon>Ascomycota</taxon>
        <taxon>Pezizomycotina</taxon>
        <taxon>Eurotiomycetes</taxon>
        <taxon>Chaetothyriomycetidae</taxon>
        <taxon>Chaetothyriales</taxon>
        <taxon>Herpotrichiellaceae</taxon>
        <taxon>Fonsecaea</taxon>
    </lineage>
</organism>